<evidence type="ECO:0000313" key="8">
    <source>
        <dbReference type="EnsemblFungi" id="EJT80810"/>
    </source>
</evidence>
<dbReference type="GeneID" id="20341262"/>
<feature type="compositionally biased region" description="Pro residues" evidence="6">
    <location>
        <begin position="1"/>
        <end position="14"/>
    </location>
</feature>
<dbReference type="FunCoup" id="J3NHR7">
    <property type="interactions" value="140"/>
</dbReference>
<dbReference type="PANTHER" id="PTHR14614">
    <property type="entry name" value="HEPATOCELLULAR CARCINOMA-ASSOCIATED ANTIGEN"/>
    <property type="match status" value="1"/>
</dbReference>
<dbReference type="GO" id="GO:0005737">
    <property type="term" value="C:cytoplasm"/>
    <property type="evidence" value="ECO:0007669"/>
    <property type="project" value="UniProtKB-SubCell"/>
</dbReference>
<dbReference type="InterPro" id="IPR019410">
    <property type="entry name" value="Methyltransf_16"/>
</dbReference>
<dbReference type="InterPro" id="IPR025784">
    <property type="entry name" value="EFM7"/>
</dbReference>
<keyword evidence="1 5" id="KW-0963">Cytoplasm</keyword>
<dbReference type="GO" id="GO:0000183">
    <property type="term" value="P:rDNA heterochromatin formation"/>
    <property type="evidence" value="ECO:0007669"/>
    <property type="project" value="EnsemblFungi"/>
</dbReference>
<reference evidence="9" key="1">
    <citation type="submission" date="2010-07" db="EMBL/GenBank/DDBJ databases">
        <title>The genome sequence of Gaeumannomyces graminis var. tritici strain R3-111a-1.</title>
        <authorList>
            <consortium name="The Broad Institute Genome Sequencing Platform"/>
            <person name="Ma L.-J."/>
            <person name="Dead R."/>
            <person name="Young S."/>
            <person name="Zeng Q."/>
            <person name="Koehrsen M."/>
            <person name="Alvarado L."/>
            <person name="Berlin A."/>
            <person name="Chapman S.B."/>
            <person name="Chen Z."/>
            <person name="Freedman E."/>
            <person name="Gellesch M."/>
            <person name="Goldberg J."/>
            <person name="Griggs A."/>
            <person name="Gujja S."/>
            <person name="Heilman E.R."/>
            <person name="Heiman D."/>
            <person name="Hepburn T."/>
            <person name="Howarth C."/>
            <person name="Jen D."/>
            <person name="Larson L."/>
            <person name="Mehta T."/>
            <person name="Neiman D."/>
            <person name="Pearson M."/>
            <person name="Roberts A."/>
            <person name="Saif S."/>
            <person name="Shea T."/>
            <person name="Shenoy N."/>
            <person name="Sisk P."/>
            <person name="Stolte C."/>
            <person name="Sykes S."/>
            <person name="Walk T."/>
            <person name="White J."/>
            <person name="Yandava C."/>
            <person name="Haas B."/>
            <person name="Nusbaum C."/>
            <person name="Birren B."/>
        </authorList>
    </citation>
    <scope>NUCLEOTIDE SEQUENCE [LARGE SCALE GENOMIC DNA]</scope>
    <source>
        <strain evidence="9">R3-111a-1</strain>
    </source>
</reference>
<dbReference type="HAMAP" id="MF_03223">
    <property type="entry name" value="Methyltr_EFM7"/>
    <property type="match status" value="1"/>
</dbReference>
<evidence type="ECO:0000313" key="9">
    <source>
        <dbReference type="Proteomes" id="UP000006039"/>
    </source>
</evidence>
<feature type="binding site" evidence="5">
    <location>
        <position position="151"/>
    </location>
    <ligand>
        <name>S-adenosyl-L-methionine</name>
        <dbReference type="ChEBI" id="CHEBI:59789"/>
    </ligand>
</feature>
<reference evidence="7" key="2">
    <citation type="submission" date="2010-07" db="EMBL/GenBank/DDBJ databases">
        <authorList>
            <consortium name="The Broad Institute Genome Sequencing Platform"/>
            <consortium name="Broad Institute Genome Sequencing Center for Infectious Disease"/>
            <person name="Ma L.-J."/>
            <person name="Dead R."/>
            <person name="Young S."/>
            <person name="Zeng Q."/>
            <person name="Koehrsen M."/>
            <person name="Alvarado L."/>
            <person name="Berlin A."/>
            <person name="Chapman S.B."/>
            <person name="Chen Z."/>
            <person name="Freedman E."/>
            <person name="Gellesch M."/>
            <person name="Goldberg J."/>
            <person name="Griggs A."/>
            <person name="Gujja S."/>
            <person name="Heilman E.R."/>
            <person name="Heiman D."/>
            <person name="Hepburn T."/>
            <person name="Howarth C."/>
            <person name="Jen D."/>
            <person name="Larson L."/>
            <person name="Mehta T."/>
            <person name="Neiman D."/>
            <person name="Pearson M."/>
            <person name="Roberts A."/>
            <person name="Saif S."/>
            <person name="Shea T."/>
            <person name="Shenoy N."/>
            <person name="Sisk P."/>
            <person name="Stolte C."/>
            <person name="Sykes S."/>
            <person name="Walk T."/>
            <person name="White J."/>
            <person name="Yandava C."/>
            <person name="Haas B."/>
            <person name="Nusbaum C."/>
            <person name="Birren B."/>
        </authorList>
    </citation>
    <scope>NUCLEOTIDE SEQUENCE</scope>
    <source>
        <strain evidence="7">R3-111a-1</strain>
    </source>
</reference>
<keyword evidence="9" id="KW-1185">Reference proteome</keyword>
<dbReference type="AlphaFoldDB" id="J3NHR7"/>
<dbReference type="EnsemblFungi" id="EJT80810">
    <property type="protein sequence ID" value="EJT80810"/>
    <property type="gene ID" value="GGTG_00804"/>
</dbReference>
<dbReference type="InterPro" id="IPR029063">
    <property type="entry name" value="SAM-dependent_MTases_sf"/>
</dbReference>
<evidence type="ECO:0000313" key="7">
    <source>
        <dbReference type="EMBL" id="EJT80810.1"/>
    </source>
</evidence>
<sequence length="285" mass="30974">MSAQPPARPDPPPAADNDDLATGDMFADPADFYPPTPPPRTETHTLASGKTLTLYLVGHSVMDAHHLWNGGRVLADHLEADPSLVRGRSVLEVGAGAGIPSLVAAHLGARGVVATDYPDPDVLVALQRNVDGCALVPDPKADHVVVDGYVWGHPVDKLLEKMPGGGGGGGDGAAVEGAAAGVDVLIMADLLFRHTEHENIAKTLELALRRARDSRAFVFFTSYRPWLRERDLKFFDIVRERGFVVDKVLEKKMDEVMFKGDPGDEEVRKTCDGYVVRWPEDKWLD</sequence>
<dbReference type="VEuPathDB" id="FungiDB:GGTG_00804"/>
<comment type="subcellular location">
    <subcellularLocation>
        <location evidence="5">Cytoplasm</location>
    </subcellularLocation>
</comment>
<dbReference type="RefSeq" id="XP_009216819.1">
    <property type="nucleotide sequence ID" value="XM_009218555.1"/>
</dbReference>
<dbReference type="STRING" id="644352.J3NHR7"/>
<protein>
    <recommendedName>
        <fullName evidence="5">Protein N-terminal and lysine N-methyltransferase EFM7</fullName>
        <ecNumber evidence="5">2.1.1.-</ecNumber>
    </recommendedName>
    <alternativeName>
        <fullName evidence="5">Elongation factor methyltransferase 7</fullName>
    </alternativeName>
</protein>
<feature type="binding site" evidence="5">
    <location>
        <position position="188"/>
    </location>
    <ligand>
        <name>S-adenosyl-L-methionine</name>
        <dbReference type="ChEBI" id="CHEBI:59789"/>
    </ligand>
</feature>
<dbReference type="EC" id="2.1.1.-" evidence="5"/>
<keyword evidence="3 5" id="KW-0808">Transferase</keyword>
<dbReference type="eggNOG" id="KOG2920">
    <property type="taxonomic scope" value="Eukaryota"/>
</dbReference>
<feature type="binding site" evidence="5">
    <location>
        <begin position="94"/>
        <end position="96"/>
    </location>
    <ligand>
        <name>S-adenosyl-L-methionine</name>
        <dbReference type="ChEBI" id="CHEBI:59789"/>
    </ligand>
</feature>
<feature type="binding site" evidence="5">
    <location>
        <position position="68"/>
    </location>
    <ligand>
        <name>S-adenosyl-L-methionine</name>
        <dbReference type="ChEBI" id="CHEBI:59789"/>
    </ligand>
</feature>
<proteinExistence type="inferred from homology"/>
<accession>J3NHR7</accession>
<dbReference type="PROSITE" id="PS51560">
    <property type="entry name" value="SAM_MT_NNT1"/>
    <property type="match status" value="1"/>
</dbReference>
<organism evidence="7">
    <name type="scientific">Gaeumannomyces tritici (strain R3-111a-1)</name>
    <name type="common">Wheat and barley take-all root rot fungus</name>
    <name type="synonym">Gaeumannomyces graminis var. tritici</name>
    <dbReference type="NCBI Taxonomy" id="644352"/>
    <lineage>
        <taxon>Eukaryota</taxon>
        <taxon>Fungi</taxon>
        <taxon>Dikarya</taxon>
        <taxon>Ascomycota</taxon>
        <taxon>Pezizomycotina</taxon>
        <taxon>Sordariomycetes</taxon>
        <taxon>Sordariomycetidae</taxon>
        <taxon>Magnaporthales</taxon>
        <taxon>Magnaporthaceae</taxon>
        <taxon>Gaeumannomyces</taxon>
    </lineage>
</organism>
<dbReference type="SUPFAM" id="SSF53335">
    <property type="entry name" value="S-adenosyl-L-methionine-dependent methyltransferases"/>
    <property type="match status" value="1"/>
</dbReference>
<keyword evidence="2 5" id="KW-0489">Methyltransferase</keyword>
<dbReference type="EMBL" id="GL385395">
    <property type="protein sequence ID" value="EJT80810.1"/>
    <property type="molecule type" value="Genomic_DNA"/>
</dbReference>
<dbReference type="HOGENOM" id="CLU_032409_0_0_1"/>
<dbReference type="Proteomes" id="UP000006039">
    <property type="component" value="Unassembled WGS sequence"/>
</dbReference>
<dbReference type="GO" id="GO:0071885">
    <property type="term" value="F:N-terminal protein N-methyltransferase activity"/>
    <property type="evidence" value="ECO:0007669"/>
    <property type="project" value="UniProtKB-UniRule"/>
</dbReference>
<comment type="function">
    <text evidence="5">S-adenosyl-L-methionine-dependent protein methyltransferase that trimethylates the N-terminal glycine 'Gly-2' of elongation factor 1-alpha, before also catalyzing the mono- and dimethylation of 'Lys-3'.</text>
</comment>
<gene>
    <name evidence="8" type="primary">20341262</name>
    <name evidence="5" type="synonym">EFM7</name>
    <name evidence="7" type="ORF">GGTG_00804</name>
</gene>
<evidence type="ECO:0000256" key="2">
    <source>
        <dbReference type="ARBA" id="ARBA00022603"/>
    </source>
</evidence>
<evidence type="ECO:0000256" key="5">
    <source>
        <dbReference type="HAMAP-Rule" id="MF_03223"/>
    </source>
</evidence>
<name>J3NHR7_GAET3</name>
<reference evidence="8" key="4">
    <citation type="journal article" date="2015" name="G3 (Bethesda)">
        <title>Genome sequences of three phytopathogenic species of the Magnaporthaceae family of fungi.</title>
        <authorList>
            <person name="Okagaki L.H."/>
            <person name="Nunes C.C."/>
            <person name="Sailsbery J."/>
            <person name="Clay B."/>
            <person name="Brown D."/>
            <person name="John T."/>
            <person name="Oh Y."/>
            <person name="Young N."/>
            <person name="Fitzgerald M."/>
            <person name="Haas B.J."/>
            <person name="Zeng Q."/>
            <person name="Young S."/>
            <person name="Adiconis X."/>
            <person name="Fan L."/>
            <person name="Levin J.Z."/>
            <person name="Mitchell T.K."/>
            <person name="Okubara P.A."/>
            <person name="Farman M.L."/>
            <person name="Kohn L.M."/>
            <person name="Birren B."/>
            <person name="Ma L.-J."/>
            <person name="Dean R.A."/>
        </authorList>
    </citation>
    <scope>NUCLEOTIDE SEQUENCE</scope>
    <source>
        <strain evidence="8">R3-111a-1</strain>
    </source>
</reference>
<dbReference type="GO" id="GO:0032259">
    <property type="term" value="P:methylation"/>
    <property type="evidence" value="ECO:0007669"/>
    <property type="project" value="UniProtKB-KW"/>
</dbReference>
<dbReference type="Pfam" id="PF10294">
    <property type="entry name" value="Methyltransf_16"/>
    <property type="match status" value="1"/>
</dbReference>
<feature type="binding site" evidence="5">
    <location>
        <position position="116"/>
    </location>
    <ligand>
        <name>S-adenosyl-L-methionine</name>
        <dbReference type="ChEBI" id="CHEBI:59789"/>
    </ligand>
</feature>
<evidence type="ECO:0000256" key="1">
    <source>
        <dbReference type="ARBA" id="ARBA00022490"/>
    </source>
</evidence>
<dbReference type="OrthoDB" id="46564at2759"/>
<evidence type="ECO:0000256" key="6">
    <source>
        <dbReference type="SAM" id="MobiDB-lite"/>
    </source>
</evidence>
<reference evidence="8" key="5">
    <citation type="submission" date="2018-04" db="UniProtKB">
        <authorList>
            <consortium name="EnsemblFungi"/>
        </authorList>
    </citation>
    <scope>IDENTIFICATION</scope>
    <source>
        <strain evidence="8">R3-111a-1</strain>
    </source>
</reference>
<evidence type="ECO:0000256" key="4">
    <source>
        <dbReference type="ARBA" id="ARBA00022691"/>
    </source>
</evidence>
<dbReference type="PANTHER" id="PTHR14614:SF10">
    <property type="entry name" value="PROTEIN N-TERMINAL AND LYSINE N-METHYLTRANSFERASE EFM7"/>
    <property type="match status" value="1"/>
</dbReference>
<evidence type="ECO:0000256" key="3">
    <source>
        <dbReference type="ARBA" id="ARBA00022679"/>
    </source>
</evidence>
<keyword evidence="4 5" id="KW-0949">S-adenosyl-L-methionine</keyword>
<feature type="region of interest" description="Disordered" evidence="6">
    <location>
        <begin position="1"/>
        <end position="45"/>
    </location>
</feature>
<comment type="similarity">
    <text evidence="5">Belongs to the class I-like SAM-binding methyltransferase superfamily. EFM7 family.</text>
</comment>
<reference evidence="7" key="3">
    <citation type="submission" date="2010-09" db="EMBL/GenBank/DDBJ databases">
        <title>Annotation of Gaeumannomyces graminis var. tritici R3-111a-1.</title>
        <authorList>
            <consortium name="The Broad Institute Genome Sequencing Platform"/>
            <person name="Ma L.-J."/>
            <person name="Dead R."/>
            <person name="Young S.K."/>
            <person name="Zeng Q."/>
            <person name="Gargeya S."/>
            <person name="Fitzgerald M."/>
            <person name="Haas B."/>
            <person name="Abouelleil A."/>
            <person name="Alvarado L."/>
            <person name="Arachchi H.M."/>
            <person name="Berlin A."/>
            <person name="Brown A."/>
            <person name="Chapman S.B."/>
            <person name="Chen Z."/>
            <person name="Dunbar C."/>
            <person name="Freedman E."/>
            <person name="Gearin G."/>
            <person name="Gellesch M."/>
            <person name="Goldberg J."/>
            <person name="Griggs A."/>
            <person name="Gujja S."/>
            <person name="Heiman D."/>
            <person name="Howarth C."/>
            <person name="Larson L."/>
            <person name="Lui A."/>
            <person name="MacDonald P.J.P."/>
            <person name="Mehta T."/>
            <person name="Montmayeur A."/>
            <person name="Murphy C."/>
            <person name="Neiman D."/>
            <person name="Pearson M."/>
            <person name="Priest M."/>
            <person name="Roberts A."/>
            <person name="Saif S."/>
            <person name="Shea T."/>
            <person name="Shenoy N."/>
            <person name="Sisk P."/>
            <person name="Stolte C."/>
            <person name="Sykes S."/>
            <person name="Yandava C."/>
            <person name="Wortman J."/>
            <person name="Nusbaum C."/>
            <person name="Birren B."/>
        </authorList>
    </citation>
    <scope>NUCLEOTIDE SEQUENCE</scope>
    <source>
        <strain evidence="7">R3-111a-1</strain>
    </source>
</reference>
<dbReference type="GO" id="GO:0016279">
    <property type="term" value="F:protein-lysine N-methyltransferase activity"/>
    <property type="evidence" value="ECO:0007669"/>
    <property type="project" value="UniProtKB-UniRule"/>
</dbReference>
<dbReference type="Gene3D" id="3.40.50.150">
    <property type="entry name" value="Vaccinia Virus protein VP39"/>
    <property type="match status" value="1"/>
</dbReference>